<dbReference type="AlphaFoldDB" id="A0A6A7A775"/>
<sequence length="345" mass="38606">MSLGLENGDDTFALDFDFPPLPYPRNTDFTDFDSSAGITSLDASSNMMCDSTDGEYRMVVGGSLNYMGQPCSTAQIAPSARTRINWSIEQLKLAPRSMVEQNGTPWQHSMLYENHMPRHLQDAYAACALYNARNGTNDEFVARFIRERVRDILADPIPQQPNELLARAHAVMLYQIMLVFGGDVRLYSQAELLLPLMEEIGTALLPLSAQQIDPTGSLPFYPSTAASSAWAAYMFRESFRRTILSLYLFITLCYLLRGETAPCSTHLAFGNRFTLSAHLWNAKSAFEYAIAWNDEKHFLIEGLDFTEVMTSASPEDVDAFGKMIMIGLQGEDDIRGWLHTKGSTL</sequence>
<accession>A0A6A7A775</accession>
<organism evidence="1 2">
    <name type="scientific">Ophiobolus disseminans</name>
    <dbReference type="NCBI Taxonomy" id="1469910"/>
    <lineage>
        <taxon>Eukaryota</taxon>
        <taxon>Fungi</taxon>
        <taxon>Dikarya</taxon>
        <taxon>Ascomycota</taxon>
        <taxon>Pezizomycotina</taxon>
        <taxon>Dothideomycetes</taxon>
        <taxon>Pleosporomycetidae</taxon>
        <taxon>Pleosporales</taxon>
        <taxon>Pleosporineae</taxon>
        <taxon>Phaeosphaeriaceae</taxon>
        <taxon>Ophiobolus</taxon>
    </lineage>
</organism>
<protein>
    <recommendedName>
        <fullName evidence="3">Transcription factor domain-containing protein</fullName>
    </recommendedName>
</protein>
<dbReference type="Proteomes" id="UP000799424">
    <property type="component" value="Unassembled WGS sequence"/>
</dbReference>
<name>A0A6A7A775_9PLEO</name>
<gene>
    <name evidence="1" type="ORF">CC86DRAFT_288181</name>
</gene>
<reference evidence="1" key="1">
    <citation type="journal article" date="2020" name="Stud. Mycol.">
        <title>101 Dothideomycetes genomes: a test case for predicting lifestyles and emergence of pathogens.</title>
        <authorList>
            <person name="Haridas S."/>
            <person name="Albert R."/>
            <person name="Binder M."/>
            <person name="Bloem J."/>
            <person name="Labutti K."/>
            <person name="Salamov A."/>
            <person name="Andreopoulos B."/>
            <person name="Baker S."/>
            <person name="Barry K."/>
            <person name="Bills G."/>
            <person name="Bluhm B."/>
            <person name="Cannon C."/>
            <person name="Castanera R."/>
            <person name="Culley D."/>
            <person name="Daum C."/>
            <person name="Ezra D."/>
            <person name="Gonzalez J."/>
            <person name="Henrissat B."/>
            <person name="Kuo A."/>
            <person name="Liang C."/>
            <person name="Lipzen A."/>
            <person name="Lutzoni F."/>
            <person name="Magnuson J."/>
            <person name="Mondo S."/>
            <person name="Nolan M."/>
            <person name="Ohm R."/>
            <person name="Pangilinan J."/>
            <person name="Park H.-J."/>
            <person name="Ramirez L."/>
            <person name="Alfaro M."/>
            <person name="Sun H."/>
            <person name="Tritt A."/>
            <person name="Yoshinaga Y."/>
            <person name="Zwiers L.-H."/>
            <person name="Turgeon B."/>
            <person name="Goodwin S."/>
            <person name="Spatafora J."/>
            <person name="Crous P."/>
            <person name="Grigoriev I."/>
        </authorList>
    </citation>
    <scope>NUCLEOTIDE SEQUENCE</scope>
    <source>
        <strain evidence="1">CBS 113818</strain>
    </source>
</reference>
<keyword evidence="2" id="KW-1185">Reference proteome</keyword>
<dbReference type="OrthoDB" id="5355161at2759"/>
<dbReference type="EMBL" id="MU006222">
    <property type="protein sequence ID" value="KAF2828654.1"/>
    <property type="molecule type" value="Genomic_DNA"/>
</dbReference>
<proteinExistence type="predicted"/>
<evidence type="ECO:0000313" key="1">
    <source>
        <dbReference type="EMBL" id="KAF2828654.1"/>
    </source>
</evidence>
<evidence type="ECO:0008006" key="3">
    <source>
        <dbReference type="Google" id="ProtNLM"/>
    </source>
</evidence>
<evidence type="ECO:0000313" key="2">
    <source>
        <dbReference type="Proteomes" id="UP000799424"/>
    </source>
</evidence>